<dbReference type="InterPro" id="IPR038051">
    <property type="entry name" value="XRCC4-like_N_sf"/>
</dbReference>
<dbReference type="InterPro" id="IPR052287">
    <property type="entry name" value="NHEJ_factor"/>
</dbReference>
<evidence type="ECO:0000256" key="5">
    <source>
        <dbReference type="ARBA" id="ARBA00023242"/>
    </source>
</evidence>
<dbReference type="PANTHER" id="PTHR32235">
    <property type="entry name" value="NON-HOMOLOGOUS END-JOINING FACTOR 1"/>
    <property type="match status" value="1"/>
</dbReference>
<keyword evidence="4" id="KW-0234">DNA repair</keyword>
<dbReference type="CDD" id="cd22285">
    <property type="entry name" value="HD_XLF_N"/>
    <property type="match status" value="1"/>
</dbReference>
<feature type="compositionally biased region" description="Basic residues" evidence="8">
    <location>
        <begin position="340"/>
        <end position="349"/>
    </location>
</feature>
<keyword evidence="3" id="KW-0238">DNA-binding</keyword>
<keyword evidence="12" id="KW-1185">Reference proteome</keyword>
<dbReference type="GO" id="GO:0032807">
    <property type="term" value="C:DNA ligase IV complex"/>
    <property type="evidence" value="ECO:0007669"/>
    <property type="project" value="TreeGrafter"/>
</dbReference>
<comment type="caution">
    <text evidence="11">The sequence shown here is derived from an EMBL/GenBank/DDBJ whole genome shotgun (WGS) entry which is preliminary data.</text>
</comment>
<dbReference type="GO" id="GO:0045027">
    <property type="term" value="F:DNA end binding"/>
    <property type="evidence" value="ECO:0007669"/>
    <property type="project" value="TreeGrafter"/>
</dbReference>
<evidence type="ECO:0000259" key="9">
    <source>
        <dbReference type="Pfam" id="PF09302"/>
    </source>
</evidence>
<evidence type="ECO:0000256" key="8">
    <source>
        <dbReference type="SAM" id="MobiDB-lite"/>
    </source>
</evidence>
<evidence type="ECO:0000256" key="4">
    <source>
        <dbReference type="ARBA" id="ARBA00023204"/>
    </source>
</evidence>
<comment type="similarity">
    <text evidence="6">Belongs to the XRCC4-XLF family. XLF subfamily.</text>
</comment>
<dbReference type="GO" id="GO:0006303">
    <property type="term" value="P:double-strand break repair via nonhomologous end joining"/>
    <property type="evidence" value="ECO:0007669"/>
    <property type="project" value="TreeGrafter"/>
</dbReference>
<feature type="compositionally biased region" description="Low complexity" evidence="8">
    <location>
        <begin position="307"/>
        <end position="316"/>
    </location>
</feature>
<sequence length="349" mass="39894">MAASKEISWRRRWKPNLNSQPWKHVSISGKSFLLKSMFVEVDCSYELCLWDFSTFWYEKVEQDKFRARAKELNPNVEAKLSFLLKFVEKNIVKPNEKEETLLIINQGSTTEDELVLRMKTKLQGGVPFMWEFHCSEGEKRMVGSQLVQPMLAMIAELNRWQGELCKLLKKKDQEIMDYKDSGACLSRKSLATPEFNEDTFKSKMFLSQGFEDAVQDAVTQGLDNDASELYKQVMIKTAWLAEKDLPEPEEDVEDVDDIYGSVAVGGPSAPSWTDLPPPSLFGKEDEPFTTSPRVSPRKTPVTSPAKSSGMSSLSDSPSKDMELERREALQKRLAEEAERKKKKKRKVNL</sequence>
<dbReference type="Pfam" id="PF09302">
    <property type="entry name" value="XLF"/>
    <property type="match status" value="1"/>
</dbReference>
<dbReference type="STRING" id="50429.A0A2B4RTZ5"/>
<dbReference type="OrthoDB" id="5964017at2759"/>
<name>A0A2B4RTZ5_STYPI</name>
<gene>
    <name evidence="11" type="primary">nhej1</name>
    <name evidence="11" type="ORF">AWC38_SpisGene15270</name>
</gene>
<reference evidence="12" key="1">
    <citation type="journal article" date="2017" name="bioRxiv">
        <title>Comparative analysis of the genomes of Stylophora pistillata and Acropora digitifera provides evidence for extensive differences between species of corals.</title>
        <authorList>
            <person name="Voolstra C.R."/>
            <person name="Li Y."/>
            <person name="Liew Y.J."/>
            <person name="Baumgarten S."/>
            <person name="Zoccola D."/>
            <person name="Flot J.-F."/>
            <person name="Tambutte S."/>
            <person name="Allemand D."/>
            <person name="Aranda M."/>
        </authorList>
    </citation>
    <scope>NUCLEOTIDE SEQUENCE [LARGE SCALE GENOMIC DNA]</scope>
</reference>
<dbReference type="InterPro" id="IPR053829">
    <property type="entry name" value="XLF-like_CC"/>
</dbReference>
<keyword evidence="5" id="KW-0539">Nucleus</keyword>
<dbReference type="Gene3D" id="1.10.287.450">
    <property type="entry name" value="Helix hairpin bin"/>
    <property type="match status" value="1"/>
</dbReference>
<feature type="compositionally biased region" description="Basic and acidic residues" evidence="8">
    <location>
        <begin position="317"/>
        <end position="339"/>
    </location>
</feature>
<evidence type="ECO:0000313" key="11">
    <source>
        <dbReference type="EMBL" id="PFX20289.1"/>
    </source>
</evidence>
<feature type="domain" description="XLF-like coiled-coil region" evidence="10">
    <location>
        <begin position="141"/>
        <end position="186"/>
    </location>
</feature>
<dbReference type="Pfam" id="PF21928">
    <property type="entry name" value="XLF_CC"/>
    <property type="match status" value="1"/>
</dbReference>
<feature type="domain" description="XLF-like N-terminal" evidence="9">
    <location>
        <begin position="21"/>
        <end position="135"/>
    </location>
</feature>
<evidence type="ECO:0000313" key="12">
    <source>
        <dbReference type="Proteomes" id="UP000225706"/>
    </source>
</evidence>
<comment type="subcellular location">
    <subcellularLocation>
        <location evidence="1">Nucleus</location>
    </subcellularLocation>
</comment>
<keyword evidence="2" id="KW-0227">DNA damage</keyword>
<dbReference type="FunFam" id="2.170.210.10:FF:000001">
    <property type="entry name" value="Non-homologous end-joining factor 1"/>
    <property type="match status" value="1"/>
</dbReference>
<dbReference type="PANTHER" id="PTHR32235:SF1">
    <property type="entry name" value="NON-HOMOLOGOUS END-JOINING FACTOR 1"/>
    <property type="match status" value="1"/>
</dbReference>
<evidence type="ECO:0000256" key="1">
    <source>
        <dbReference type="ARBA" id="ARBA00004123"/>
    </source>
</evidence>
<evidence type="ECO:0000256" key="2">
    <source>
        <dbReference type="ARBA" id="ARBA00022763"/>
    </source>
</evidence>
<evidence type="ECO:0000256" key="6">
    <source>
        <dbReference type="ARBA" id="ARBA00025747"/>
    </source>
</evidence>
<organism evidence="11 12">
    <name type="scientific">Stylophora pistillata</name>
    <name type="common">Smooth cauliflower coral</name>
    <dbReference type="NCBI Taxonomy" id="50429"/>
    <lineage>
        <taxon>Eukaryota</taxon>
        <taxon>Metazoa</taxon>
        <taxon>Cnidaria</taxon>
        <taxon>Anthozoa</taxon>
        <taxon>Hexacorallia</taxon>
        <taxon>Scleractinia</taxon>
        <taxon>Astrocoeniina</taxon>
        <taxon>Pocilloporidae</taxon>
        <taxon>Stylophora</taxon>
    </lineage>
</organism>
<evidence type="ECO:0000259" key="10">
    <source>
        <dbReference type="Pfam" id="PF21928"/>
    </source>
</evidence>
<dbReference type="InterPro" id="IPR015381">
    <property type="entry name" value="XLF-like_N"/>
</dbReference>
<feature type="region of interest" description="Disordered" evidence="8">
    <location>
        <begin position="263"/>
        <end position="349"/>
    </location>
</feature>
<evidence type="ECO:0000256" key="7">
    <source>
        <dbReference type="ARBA" id="ARBA00044529"/>
    </source>
</evidence>
<dbReference type="Gene3D" id="2.170.210.10">
    <property type="entry name" value="DNA double-strand break repair and VJ recombination XRCC4, N-terminal"/>
    <property type="match status" value="1"/>
</dbReference>
<dbReference type="EMBL" id="LSMT01000323">
    <property type="protein sequence ID" value="PFX20289.1"/>
    <property type="molecule type" value="Genomic_DNA"/>
</dbReference>
<proteinExistence type="inferred from homology"/>
<accession>A0A2B4RTZ5</accession>
<protein>
    <recommendedName>
        <fullName evidence="7">Non-homologous end-joining factor 1</fullName>
    </recommendedName>
</protein>
<dbReference type="Proteomes" id="UP000225706">
    <property type="component" value="Unassembled WGS sequence"/>
</dbReference>
<evidence type="ECO:0000256" key="3">
    <source>
        <dbReference type="ARBA" id="ARBA00023125"/>
    </source>
</evidence>
<dbReference type="AlphaFoldDB" id="A0A2B4RTZ5"/>